<name>A0A6M0SHK2_9CYAN</name>
<dbReference type="InterPro" id="IPR011075">
    <property type="entry name" value="TetR_C"/>
</dbReference>
<accession>A0A6M0SHK2</accession>
<dbReference type="SUPFAM" id="SSF48498">
    <property type="entry name" value="Tetracyclin repressor-like, C-terminal domain"/>
    <property type="match status" value="1"/>
</dbReference>
<dbReference type="Gene3D" id="1.10.10.60">
    <property type="entry name" value="Homeodomain-like"/>
    <property type="match status" value="1"/>
</dbReference>
<proteinExistence type="predicted"/>
<organism evidence="6 7">
    <name type="scientific">Adonisia turfae CCMR0082</name>
    <dbReference type="NCBI Taxonomy" id="2304604"/>
    <lineage>
        <taxon>Bacteria</taxon>
        <taxon>Bacillati</taxon>
        <taxon>Cyanobacteriota</taxon>
        <taxon>Adonisia</taxon>
        <taxon>Adonisia turfae</taxon>
    </lineage>
</organism>
<dbReference type="Proteomes" id="UP000473574">
    <property type="component" value="Unassembled WGS sequence"/>
</dbReference>
<evidence type="ECO:0000256" key="1">
    <source>
        <dbReference type="ARBA" id="ARBA00023015"/>
    </source>
</evidence>
<keyword evidence="3" id="KW-0804">Transcription</keyword>
<evidence type="ECO:0000256" key="2">
    <source>
        <dbReference type="ARBA" id="ARBA00023125"/>
    </source>
</evidence>
<dbReference type="InterPro" id="IPR009057">
    <property type="entry name" value="Homeodomain-like_sf"/>
</dbReference>
<dbReference type="SUPFAM" id="SSF46689">
    <property type="entry name" value="Homeodomain-like"/>
    <property type="match status" value="1"/>
</dbReference>
<dbReference type="InterPro" id="IPR036271">
    <property type="entry name" value="Tet_transcr_reg_TetR-rel_C_sf"/>
</dbReference>
<dbReference type="PANTHER" id="PTHR47506">
    <property type="entry name" value="TRANSCRIPTIONAL REGULATORY PROTEIN"/>
    <property type="match status" value="1"/>
</dbReference>
<dbReference type="Pfam" id="PF00440">
    <property type="entry name" value="TetR_N"/>
    <property type="match status" value="1"/>
</dbReference>
<dbReference type="GO" id="GO:0003677">
    <property type="term" value="F:DNA binding"/>
    <property type="evidence" value="ECO:0007669"/>
    <property type="project" value="UniProtKB-UniRule"/>
</dbReference>
<feature type="domain" description="HTH tetR-type" evidence="5">
    <location>
        <begin position="6"/>
        <end position="66"/>
    </location>
</feature>
<dbReference type="PRINTS" id="PR00455">
    <property type="entry name" value="HTHTETR"/>
</dbReference>
<gene>
    <name evidence="6" type="ORF">D0962_32575</name>
</gene>
<evidence type="ECO:0000256" key="4">
    <source>
        <dbReference type="PROSITE-ProRule" id="PRU00335"/>
    </source>
</evidence>
<dbReference type="RefSeq" id="WP_163670540.1">
    <property type="nucleotide sequence ID" value="NZ_QZCE01000002.1"/>
</dbReference>
<dbReference type="PROSITE" id="PS50977">
    <property type="entry name" value="HTH_TETR_2"/>
    <property type="match status" value="1"/>
</dbReference>
<comment type="caution">
    <text evidence="6">The sequence shown here is derived from an EMBL/GenBank/DDBJ whole genome shotgun (WGS) entry which is preliminary data.</text>
</comment>
<dbReference type="PANTHER" id="PTHR47506:SF1">
    <property type="entry name" value="HTH-TYPE TRANSCRIPTIONAL REGULATOR YJDC"/>
    <property type="match status" value="1"/>
</dbReference>
<evidence type="ECO:0000313" key="7">
    <source>
        <dbReference type="Proteomes" id="UP000473574"/>
    </source>
</evidence>
<feature type="DNA-binding region" description="H-T-H motif" evidence="4">
    <location>
        <begin position="29"/>
        <end position="48"/>
    </location>
</feature>
<evidence type="ECO:0000256" key="3">
    <source>
        <dbReference type="ARBA" id="ARBA00023163"/>
    </source>
</evidence>
<dbReference type="Pfam" id="PF16925">
    <property type="entry name" value="TetR_C_13"/>
    <property type="match status" value="1"/>
</dbReference>
<evidence type="ECO:0000313" key="6">
    <source>
        <dbReference type="EMBL" id="NEZ67441.1"/>
    </source>
</evidence>
<protein>
    <submittedName>
        <fullName evidence="6">TetR/AcrR family transcriptional regulator</fullName>
    </submittedName>
</protein>
<dbReference type="Gene3D" id="1.10.357.10">
    <property type="entry name" value="Tetracycline Repressor, domain 2"/>
    <property type="match status" value="1"/>
</dbReference>
<dbReference type="InterPro" id="IPR001647">
    <property type="entry name" value="HTH_TetR"/>
</dbReference>
<keyword evidence="2 4" id="KW-0238">DNA-binding</keyword>
<dbReference type="EMBL" id="QZCE01000002">
    <property type="protein sequence ID" value="NEZ67441.1"/>
    <property type="molecule type" value="Genomic_DNA"/>
</dbReference>
<keyword evidence="1" id="KW-0805">Transcription regulation</keyword>
<evidence type="ECO:0000259" key="5">
    <source>
        <dbReference type="PROSITE" id="PS50977"/>
    </source>
</evidence>
<dbReference type="AlphaFoldDB" id="A0A6M0SHK2"/>
<reference evidence="6 7" key="1">
    <citation type="journal article" date="2020" name="Microb. Ecol.">
        <title>Ecogenomics of the Marine Benthic Filamentous Cyanobacterium Adonisia.</title>
        <authorList>
            <person name="Walter J.M."/>
            <person name="Coutinho F.H."/>
            <person name="Leomil L."/>
            <person name="Hargreaves P.I."/>
            <person name="Campeao M.E."/>
            <person name="Vieira V.V."/>
            <person name="Silva B.S."/>
            <person name="Fistarol G.O."/>
            <person name="Salomon P.S."/>
            <person name="Sawabe T."/>
            <person name="Mino S."/>
            <person name="Hosokawa M."/>
            <person name="Miyashita H."/>
            <person name="Maruyama F."/>
            <person name="van Verk M.C."/>
            <person name="Dutilh B.E."/>
            <person name="Thompson C.C."/>
            <person name="Thompson F.L."/>
        </authorList>
    </citation>
    <scope>NUCLEOTIDE SEQUENCE [LARGE SCALE GENOMIC DNA]</scope>
    <source>
        <strain evidence="6 7">CCMR0082</strain>
    </source>
</reference>
<sequence length="193" mass="21632">MPWEKTFEIQDVVDKAMQVFWTKGYVDTSIADLLEATGIKRSSLYNAFGGKRDLFVKALRKYDRENSRATLSKLEEIEDPRQVIQTLFEGVIQEALNDPDQKGCLLVNTSLELPTHDKEIKTIVKTGLQAVEAFLQRQIELGQARSELPESIDPQATARTLVALITGIRVLGRGVFEESALRSIAAQAQRLIT</sequence>